<feature type="domain" description="Lysozyme inhibitor LprI-like N-terminal" evidence="1">
    <location>
        <begin position="29"/>
        <end position="114"/>
    </location>
</feature>
<evidence type="ECO:0000313" key="3">
    <source>
        <dbReference type="Proteomes" id="UP001620339"/>
    </source>
</evidence>
<proteinExistence type="predicted"/>
<name>A0ABW8J5G0_9GAMM</name>
<dbReference type="EMBL" id="JADIKK010000008">
    <property type="protein sequence ID" value="MFK2877528.1"/>
    <property type="molecule type" value="Genomic_DNA"/>
</dbReference>
<evidence type="ECO:0000259" key="1">
    <source>
        <dbReference type="Pfam" id="PF07007"/>
    </source>
</evidence>
<dbReference type="Proteomes" id="UP001620339">
    <property type="component" value="Unassembled WGS sequence"/>
</dbReference>
<comment type="caution">
    <text evidence="2">The sequence shown here is derived from an EMBL/GenBank/DDBJ whole genome shotgun (WGS) entry which is preliminary data.</text>
</comment>
<sequence length="122" mass="13272">MVHAQNAIGQGNTSAENTRASYAACLTAAAGVTPSMKQCMGAEYAYQDKRLNVAYKALMAASDESQQTKLRSDERAWITYRTSHCALDQAGGQAAELDAYDCSVQETAKQARALEDRLHNKH</sequence>
<organism evidence="2 3">
    <name type="scientific">Rhodanobacter hydrolyticus</name>
    <dbReference type="NCBI Taxonomy" id="2250595"/>
    <lineage>
        <taxon>Bacteria</taxon>
        <taxon>Pseudomonadati</taxon>
        <taxon>Pseudomonadota</taxon>
        <taxon>Gammaproteobacteria</taxon>
        <taxon>Lysobacterales</taxon>
        <taxon>Rhodanobacteraceae</taxon>
        <taxon>Rhodanobacter</taxon>
    </lineage>
</organism>
<keyword evidence="3" id="KW-1185">Reference proteome</keyword>
<protein>
    <submittedName>
        <fullName evidence="2">DUF1311 domain-containing protein</fullName>
    </submittedName>
</protein>
<dbReference type="Gene3D" id="1.20.1270.180">
    <property type="match status" value="1"/>
</dbReference>
<evidence type="ECO:0000313" key="2">
    <source>
        <dbReference type="EMBL" id="MFK2877528.1"/>
    </source>
</evidence>
<dbReference type="InterPro" id="IPR009739">
    <property type="entry name" value="LprI-like_N"/>
</dbReference>
<accession>A0ABW8J5G0</accession>
<reference evidence="2 3" key="1">
    <citation type="submission" date="2020-10" db="EMBL/GenBank/DDBJ databases">
        <title>Phylogeny of dyella-like bacteria.</title>
        <authorList>
            <person name="Fu J."/>
        </authorList>
    </citation>
    <scope>NUCLEOTIDE SEQUENCE [LARGE SCALE GENOMIC DNA]</scope>
    <source>
        <strain evidence="2 3">KACC 19113</strain>
    </source>
</reference>
<dbReference type="Pfam" id="PF07007">
    <property type="entry name" value="LprI"/>
    <property type="match status" value="1"/>
</dbReference>
<gene>
    <name evidence="2" type="ORF">ISP25_10655</name>
</gene>
<dbReference type="PANTHER" id="PTHR39176:SF1">
    <property type="entry name" value="PERIPLASMIC PROTEIN"/>
    <property type="match status" value="1"/>
</dbReference>
<dbReference type="PANTHER" id="PTHR39176">
    <property type="entry name" value="PERIPLASMIC PROTEIN-RELATED"/>
    <property type="match status" value="1"/>
</dbReference>